<feature type="region of interest" description="Disordered" evidence="1">
    <location>
        <begin position="1"/>
        <end position="31"/>
    </location>
</feature>
<evidence type="ECO:0000256" key="1">
    <source>
        <dbReference type="SAM" id="MobiDB-lite"/>
    </source>
</evidence>
<dbReference type="Proteomes" id="UP000270296">
    <property type="component" value="Unassembled WGS sequence"/>
</dbReference>
<gene>
    <name evidence="2" type="ORF">SBAD_LOCUS12952</name>
</gene>
<feature type="compositionally biased region" description="Low complexity" evidence="1">
    <location>
        <begin position="7"/>
        <end position="24"/>
    </location>
</feature>
<dbReference type="AlphaFoldDB" id="A0A183JAQ4"/>
<keyword evidence="3" id="KW-1185">Reference proteome</keyword>
<protein>
    <submittedName>
        <fullName evidence="4">Transposase</fullName>
    </submittedName>
</protein>
<sequence length="67" mass="7187">MSIKLWSATSTASSRTYAAASTPTVAGHRPTQKMDSSAWLAAALADKVATRQDEGQVTRECVMMLIE</sequence>
<dbReference type="EMBL" id="UZAM01019534">
    <property type="protein sequence ID" value="VDP52989.1"/>
    <property type="molecule type" value="Genomic_DNA"/>
</dbReference>
<evidence type="ECO:0000313" key="4">
    <source>
        <dbReference type="WBParaSite" id="SBAD_0001336601-mRNA-1"/>
    </source>
</evidence>
<accession>A0A183JAQ4</accession>
<reference evidence="4" key="1">
    <citation type="submission" date="2016-06" db="UniProtKB">
        <authorList>
            <consortium name="WormBaseParasite"/>
        </authorList>
    </citation>
    <scope>IDENTIFICATION</scope>
</reference>
<reference evidence="2 3" key="2">
    <citation type="submission" date="2018-11" db="EMBL/GenBank/DDBJ databases">
        <authorList>
            <consortium name="Pathogen Informatics"/>
        </authorList>
    </citation>
    <scope>NUCLEOTIDE SEQUENCE [LARGE SCALE GENOMIC DNA]</scope>
</reference>
<dbReference type="WBParaSite" id="SBAD_0001336601-mRNA-1">
    <property type="protein sequence ID" value="SBAD_0001336601-mRNA-1"/>
    <property type="gene ID" value="SBAD_0001336601"/>
</dbReference>
<evidence type="ECO:0000313" key="3">
    <source>
        <dbReference type="Proteomes" id="UP000270296"/>
    </source>
</evidence>
<proteinExistence type="predicted"/>
<organism evidence="4">
    <name type="scientific">Soboliphyme baturini</name>
    <dbReference type="NCBI Taxonomy" id="241478"/>
    <lineage>
        <taxon>Eukaryota</taxon>
        <taxon>Metazoa</taxon>
        <taxon>Ecdysozoa</taxon>
        <taxon>Nematoda</taxon>
        <taxon>Enoplea</taxon>
        <taxon>Dorylaimia</taxon>
        <taxon>Dioctophymatida</taxon>
        <taxon>Dioctophymatoidea</taxon>
        <taxon>Soboliphymatidae</taxon>
        <taxon>Soboliphyme</taxon>
    </lineage>
</organism>
<name>A0A183JAQ4_9BILA</name>
<evidence type="ECO:0000313" key="2">
    <source>
        <dbReference type="EMBL" id="VDP52989.1"/>
    </source>
</evidence>